<keyword evidence="3" id="KW-0560">Oxidoreductase</keyword>
<proteinExistence type="predicted"/>
<dbReference type="Proteomes" id="UP000629596">
    <property type="component" value="Unassembled WGS sequence"/>
</dbReference>
<accession>A0A3D8HFQ2</accession>
<protein>
    <submittedName>
        <fullName evidence="3">Antibiotic biosynthesis monooxygenase</fullName>
    </submittedName>
</protein>
<evidence type="ECO:0000313" key="2">
    <source>
        <dbReference type="EMBL" id="MBC8601545.1"/>
    </source>
</evidence>
<dbReference type="PROSITE" id="PS51725">
    <property type="entry name" value="ABM"/>
    <property type="match status" value="1"/>
</dbReference>
<keyword evidence="3" id="KW-0503">Monooxygenase</keyword>
<dbReference type="InterPro" id="IPR050744">
    <property type="entry name" value="AI-2_Isomerase_LsrG"/>
</dbReference>
<dbReference type="GO" id="GO:0004497">
    <property type="term" value="F:monooxygenase activity"/>
    <property type="evidence" value="ECO:0007669"/>
    <property type="project" value="UniProtKB-KW"/>
</dbReference>
<evidence type="ECO:0000313" key="4">
    <source>
        <dbReference type="Proteomes" id="UP000256321"/>
    </source>
</evidence>
<organism evidence="3 4">
    <name type="scientific">Parabacteroides acidifaciens</name>
    <dbReference type="NCBI Taxonomy" id="2290935"/>
    <lineage>
        <taxon>Bacteria</taxon>
        <taxon>Pseudomonadati</taxon>
        <taxon>Bacteroidota</taxon>
        <taxon>Bacteroidia</taxon>
        <taxon>Bacteroidales</taxon>
        <taxon>Tannerellaceae</taxon>
        <taxon>Parabacteroides</taxon>
    </lineage>
</organism>
<sequence length="122" mass="13505">MVAFCISCSGNAKQGETTQASTEKTVSPQKEKKTIVCRVLVKEGQEAAFVDVAKTLVDATRQEAGNISYNLYQSPFDSKSFIFYEEYKDDAAFDFHANSDHFKAFAAAIPDMLAADLNIEQF</sequence>
<feature type="domain" description="ABM" evidence="1">
    <location>
        <begin position="33"/>
        <end position="122"/>
    </location>
</feature>
<dbReference type="EMBL" id="JACRTI010000013">
    <property type="protein sequence ID" value="MBC8601545.1"/>
    <property type="molecule type" value="Genomic_DNA"/>
</dbReference>
<name>A0A3D8HFQ2_9BACT</name>
<evidence type="ECO:0000313" key="3">
    <source>
        <dbReference type="EMBL" id="RDU49766.1"/>
    </source>
</evidence>
<dbReference type="Pfam" id="PF03992">
    <property type="entry name" value="ABM"/>
    <property type="match status" value="1"/>
</dbReference>
<evidence type="ECO:0000259" key="1">
    <source>
        <dbReference type="PROSITE" id="PS51725"/>
    </source>
</evidence>
<dbReference type="InterPro" id="IPR011008">
    <property type="entry name" value="Dimeric_a/b-barrel"/>
</dbReference>
<comment type="caution">
    <text evidence="3">The sequence shown here is derived from an EMBL/GenBank/DDBJ whole genome shotgun (WGS) entry which is preliminary data.</text>
</comment>
<dbReference type="SUPFAM" id="SSF54909">
    <property type="entry name" value="Dimeric alpha+beta barrel"/>
    <property type="match status" value="1"/>
</dbReference>
<dbReference type="PANTHER" id="PTHR33336">
    <property type="entry name" value="QUINOL MONOOXYGENASE YGIN-RELATED"/>
    <property type="match status" value="1"/>
</dbReference>
<dbReference type="EMBL" id="QREV01000013">
    <property type="protein sequence ID" value="RDU49766.1"/>
    <property type="molecule type" value="Genomic_DNA"/>
</dbReference>
<reference evidence="2 5" key="2">
    <citation type="submission" date="2020-08" db="EMBL/GenBank/DDBJ databases">
        <title>Genome public.</title>
        <authorList>
            <person name="Liu C."/>
            <person name="Sun Q."/>
        </authorList>
    </citation>
    <scope>NUCLEOTIDE SEQUENCE [LARGE SCALE GENOMIC DNA]</scope>
    <source>
        <strain evidence="2 5">426_9</strain>
    </source>
</reference>
<gene>
    <name evidence="3" type="ORF">DWU89_07560</name>
    <name evidence="2" type="ORF">H8784_07390</name>
</gene>
<reference evidence="3 4" key="1">
    <citation type="submission" date="2018-07" db="EMBL/GenBank/DDBJ databases">
        <title>Parabacteroides acidifaciens nov. sp., isolated from human feces.</title>
        <authorList>
            <person name="Wang Y.J."/>
        </authorList>
    </citation>
    <scope>NUCLEOTIDE SEQUENCE [LARGE SCALE GENOMIC DNA]</scope>
    <source>
        <strain evidence="3 4">426-9</strain>
    </source>
</reference>
<dbReference type="Proteomes" id="UP000256321">
    <property type="component" value="Unassembled WGS sequence"/>
</dbReference>
<dbReference type="Gene3D" id="3.30.70.100">
    <property type="match status" value="1"/>
</dbReference>
<keyword evidence="5" id="KW-1185">Reference proteome</keyword>
<dbReference type="AlphaFoldDB" id="A0A3D8HFQ2"/>
<evidence type="ECO:0000313" key="5">
    <source>
        <dbReference type="Proteomes" id="UP000629596"/>
    </source>
</evidence>
<dbReference type="InterPro" id="IPR007138">
    <property type="entry name" value="ABM_dom"/>
</dbReference>
<dbReference type="PANTHER" id="PTHR33336:SF15">
    <property type="entry name" value="ABM DOMAIN-CONTAINING PROTEIN"/>
    <property type="match status" value="1"/>
</dbReference>